<dbReference type="PANTHER" id="PTHR34293:SF1">
    <property type="entry name" value="HTH-TYPE TRANSCRIPTIONAL REGULATOR TRMBL2"/>
    <property type="match status" value="1"/>
</dbReference>
<dbReference type="Pfam" id="PF13412">
    <property type="entry name" value="HTH_24"/>
    <property type="match status" value="1"/>
</dbReference>
<proteinExistence type="predicted"/>
<dbReference type="Gene3D" id="1.10.10.10">
    <property type="entry name" value="Winged helix-like DNA-binding domain superfamily/Winged helix DNA-binding domain"/>
    <property type="match status" value="1"/>
</dbReference>
<dbReference type="RefSeq" id="WP_089007655.1">
    <property type="nucleotide sequence ID" value="NZ_LT607411.1"/>
</dbReference>
<dbReference type="Proteomes" id="UP000198242">
    <property type="component" value="Chromosome I"/>
</dbReference>
<dbReference type="SMART" id="SM00421">
    <property type="entry name" value="HTH_LUXR"/>
    <property type="match status" value="1"/>
</dbReference>
<keyword evidence="2" id="KW-0238">DNA-binding</keyword>
<reference evidence="3" key="1">
    <citation type="submission" date="2016-06" db="EMBL/GenBank/DDBJ databases">
        <authorList>
            <person name="Varghese N."/>
            <person name="Submissions Spin"/>
        </authorList>
    </citation>
    <scope>NUCLEOTIDE SEQUENCE [LARGE SCALE GENOMIC DNA]</scope>
    <source>
        <strain evidence="3">DSM 43909</strain>
    </source>
</reference>
<sequence>MFYDLVPLDEAVYRAVIAFPAAGVDRLADEVGWPAAVIAASLDRLADTGLVHPGPDGAVIASPPELVLGPRLARSREQLRRSEELLAQFAEIYHREMAPARGHDLVELIDGPESVAHRLLQLEYSAQRTIRAFQSGANQAIPTADTFEESTGHDLSERRGQDEADALERVRHHPVTGVVYRIVVDTAFLQEPAATRALQKRLEEGAQVRVADEPLRKIAVADDATAMVQISDHASVMLRWPLAALAGELFEAVWASARPFVVKGTGLDPMDRQILQLMLAGLTDQALAHQLGTSARTVQRRLRALMETTGATTRMQLGWHAYRRGWV</sequence>
<dbReference type="AlphaFoldDB" id="A0A1C4YBK0"/>
<protein>
    <submittedName>
        <fullName evidence="2">DNA-binding response regulator, NarL/FixJ family, contains REC and HTH domains</fullName>
    </submittedName>
</protein>
<dbReference type="InterPro" id="IPR036388">
    <property type="entry name" value="WH-like_DNA-bd_sf"/>
</dbReference>
<organism evidence="2 3">
    <name type="scientific">Micromonospora viridifaciens</name>
    <dbReference type="NCBI Taxonomy" id="1881"/>
    <lineage>
        <taxon>Bacteria</taxon>
        <taxon>Bacillati</taxon>
        <taxon>Actinomycetota</taxon>
        <taxon>Actinomycetes</taxon>
        <taxon>Micromonosporales</taxon>
        <taxon>Micromonosporaceae</taxon>
        <taxon>Micromonospora</taxon>
    </lineage>
</organism>
<evidence type="ECO:0000259" key="1">
    <source>
        <dbReference type="SMART" id="SM00421"/>
    </source>
</evidence>
<dbReference type="SUPFAM" id="SSF46894">
    <property type="entry name" value="C-terminal effector domain of the bipartite response regulators"/>
    <property type="match status" value="1"/>
</dbReference>
<keyword evidence="3" id="KW-1185">Reference proteome</keyword>
<gene>
    <name evidence="2" type="ORF">GA0074695_4066</name>
</gene>
<accession>A0A1C4YBK0</accession>
<name>A0A1C4YBK0_MICVI</name>
<evidence type="ECO:0000313" key="2">
    <source>
        <dbReference type="EMBL" id="SCF18078.1"/>
    </source>
</evidence>
<dbReference type="InterPro" id="IPR051797">
    <property type="entry name" value="TrmB-like"/>
</dbReference>
<dbReference type="GO" id="GO:0006355">
    <property type="term" value="P:regulation of DNA-templated transcription"/>
    <property type="evidence" value="ECO:0007669"/>
    <property type="project" value="InterPro"/>
</dbReference>
<dbReference type="PANTHER" id="PTHR34293">
    <property type="entry name" value="HTH-TYPE TRANSCRIPTIONAL REGULATOR TRMBL2"/>
    <property type="match status" value="1"/>
</dbReference>
<dbReference type="InterPro" id="IPR016032">
    <property type="entry name" value="Sig_transdc_resp-reg_C-effctor"/>
</dbReference>
<dbReference type="OrthoDB" id="2878275at2"/>
<feature type="domain" description="HTH luxR-type" evidence="1">
    <location>
        <begin position="264"/>
        <end position="321"/>
    </location>
</feature>
<dbReference type="EMBL" id="LT607411">
    <property type="protein sequence ID" value="SCF18078.1"/>
    <property type="molecule type" value="Genomic_DNA"/>
</dbReference>
<dbReference type="InterPro" id="IPR000792">
    <property type="entry name" value="Tscrpt_reg_LuxR_C"/>
</dbReference>
<evidence type="ECO:0000313" key="3">
    <source>
        <dbReference type="Proteomes" id="UP000198242"/>
    </source>
</evidence>
<dbReference type="GO" id="GO:0003677">
    <property type="term" value="F:DNA binding"/>
    <property type="evidence" value="ECO:0007669"/>
    <property type="project" value="UniProtKB-KW"/>
</dbReference>